<dbReference type="GO" id="GO:0006629">
    <property type="term" value="P:lipid metabolic process"/>
    <property type="evidence" value="ECO:0007669"/>
    <property type="project" value="InterPro"/>
</dbReference>
<evidence type="ECO:0000313" key="7">
    <source>
        <dbReference type="Proteomes" id="UP001321473"/>
    </source>
</evidence>
<evidence type="ECO:0000256" key="1">
    <source>
        <dbReference type="ARBA" id="ARBA00000110"/>
    </source>
</evidence>
<dbReference type="SUPFAM" id="SSF51695">
    <property type="entry name" value="PLC-like phosphodiesterases"/>
    <property type="match status" value="1"/>
</dbReference>
<dbReference type="Proteomes" id="UP001321473">
    <property type="component" value="Unassembled WGS sequence"/>
</dbReference>
<dbReference type="Gene3D" id="3.20.20.190">
    <property type="entry name" value="Phosphatidylinositol (PI) phosphodiesterase"/>
    <property type="match status" value="1"/>
</dbReference>
<dbReference type="AlphaFoldDB" id="A0AAQ4FIS3"/>
<gene>
    <name evidence="6" type="ORF">V5799_023261</name>
</gene>
<dbReference type="GO" id="GO:0046872">
    <property type="term" value="F:metal ion binding"/>
    <property type="evidence" value="ECO:0007669"/>
    <property type="project" value="UniProtKB-KW"/>
</dbReference>
<keyword evidence="7" id="KW-1185">Reference proteome</keyword>
<comment type="caution">
    <text evidence="6">The sequence shown here is derived from an EMBL/GenBank/DDBJ whole genome shotgun (WGS) entry which is preliminary data.</text>
</comment>
<comment type="catalytic activity">
    <reaction evidence="1">
        <text>an N-(acyl)-sphingosylphosphoethanolamine = an N-(acyl)-sphingosyl-1,3-cyclic phosphate + ethanolamine</text>
        <dbReference type="Rhea" id="RHEA:60648"/>
        <dbReference type="ChEBI" id="CHEBI:57603"/>
        <dbReference type="ChEBI" id="CHEBI:143891"/>
        <dbReference type="ChEBI" id="CHEBI:143892"/>
    </reaction>
</comment>
<accession>A0AAQ4FIS3</accession>
<keyword evidence="5" id="KW-0456">Lyase</keyword>
<evidence type="ECO:0000313" key="6">
    <source>
        <dbReference type="EMBL" id="KAK8786956.1"/>
    </source>
</evidence>
<dbReference type="GO" id="GO:0016829">
    <property type="term" value="F:lyase activity"/>
    <property type="evidence" value="ECO:0007669"/>
    <property type="project" value="UniProtKB-KW"/>
</dbReference>
<keyword evidence="4" id="KW-1015">Disulfide bond</keyword>
<keyword evidence="2" id="KW-0479">Metal-binding</keyword>
<dbReference type="Pfam" id="PF13653">
    <property type="entry name" value="GDPD_2"/>
    <property type="match status" value="1"/>
</dbReference>
<evidence type="ECO:0000256" key="5">
    <source>
        <dbReference type="ARBA" id="ARBA00023239"/>
    </source>
</evidence>
<evidence type="ECO:0000256" key="4">
    <source>
        <dbReference type="ARBA" id="ARBA00023157"/>
    </source>
</evidence>
<protein>
    <submittedName>
        <fullName evidence="6">Uncharacterized protein</fullName>
    </submittedName>
</protein>
<name>A0AAQ4FIS3_AMBAM</name>
<dbReference type="EMBL" id="JARKHS020002248">
    <property type="protein sequence ID" value="KAK8786956.1"/>
    <property type="molecule type" value="Genomic_DNA"/>
</dbReference>
<dbReference type="GO" id="GO:0008081">
    <property type="term" value="F:phosphoric diester hydrolase activity"/>
    <property type="evidence" value="ECO:0007669"/>
    <property type="project" value="InterPro"/>
</dbReference>
<evidence type="ECO:0000256" key="2">
    <source>
        <dbReference type="ARBA" id="ARBA00022723"/>
    </source>
</evidence>
<organism evidence="6 7">
    <name type="scientific">Amblyomma americanum</name>
    <name type="common">Lone star tick</name>
    <dbReference type="NCBI Taxonomy" id="6943"/>
    <lineage>
        <taxon>Eukaryota</taxon>
        <taxon>Metazoa</taxon>
        <taxon>Ecdysozoa</taxon>
        <taxon>Arthropoda</taxon>
        <taxon>Chelicerata</taxon>
        <taxon>Arachnida</taxon>
        <taxon>Acari</taxon>
        <taxon>Parasitiformes</taxon>
        <taxon>Ixodida</taxon>
        <taxon>Ixodoidea</taxon>
        <taxon>Ixodidae</taxon>
        <taxon>Amblyomminae</taxon>
        <taxon>Amblyomma</taxon>
    </lineage>
</organism>
<proteinExistence type="predicted"/>
<keyword evidence="3" id="KW-0460">Magnesium</keyword>
<reference evidence="6 7" key="1">
    <citation type="journal article" date="2023" name="Arcadia Sci">
        <title>De novo assembly of a long-read Amblyomma americanum tick genome.</title>
        <authorList>
            <person name="Chou S."/>
            <person name="Poskanzer K.E."/>
            <person name="Rollins M."/>
            <person name="Thuy-Boun P.S."/>
        </authorList>
    </citation>
    <scope>NUCLEOTIDE SEQUENCE [LARGE SCALE GENOMIC DNA]</scope>
    <source>
        <strain evidence="6">F_SG_1</strain>
        <tissue evidence="6">Salivary glands</tissue>
    </source>
</reference>
<dbReference type="InterPro" id="IPR017946">
    <property type="entry name" value="PLC-like_Pdiesterase_TIM-brl"/>
</dbReference>
<sequence length="127" mass="15001">MLYIPGFDISDIEDLSKIRSVYQELVIRENRWQGDGAQNCFSFLRSHSRMRRVVANRDLNSTDHFVDKAYHWTIDIPDQLRRSLRIGVDGIITNKPERLARIVKEGEFTNKLRRATIDDNPWTRFHA</sequence>
<evidence type="ECO:0000256" key="3">
    <source>
        <dbReference type="ARBA" id="ARBA00022842"/>
    </source>
</evidence>